<protein>
    <recommendedName>
        <fullName evidence="2 15">ATP-dependent DNA helicase RecG</fullName>
        <ecNumber evidence="13 15">5.6.2.4</ecNumber>
    </recommendedName>
</protein>
<dbReference type="SMART" id="SM00487">
    <property type="entry name" value="DEXDc"/>
    <property type="match status" value="1"/>
</dbReference>
<dbReference type="Proteomes" id="UP000886785">
    <property type="component" value="Unassembled WGS sequence"/>
</dbReference>
<evidence type="ECO:0000256" key="8">
    <source>
        <dbReference type="ARBA" id="ARBA00023125"/>
    </source>
</evidence>
<dbReference type="InterPro" id="IPR033454">
    <property type="entry name" value="RecG_wedge"/>
</dbReference>
<comment type="function">
    <text evidence="15">Plays a critical role in recombination and DNA repair. Helps process Holliday junction intermediates to mature products by catalyzing branch migration. Has replication fork regression activity, unwinds stalled or blocked replication forks to make a HJ that can be resolved. Has a DNA unwinding activity characteristic of a DNA helicase with 3'-5' polarity.</text>
</comment>
<dbReference type="SUPFAM" id="SSF50249">
    <property type="entry name" value="Nucleic acid-binding proteins"/>
    <property type="match status" value="1"/>
</dbReference>
<dbReference type="GO" id="GO:0003677">
    <property type="term" value="F:DNA binding"/>
    <property type="evidence" value="ECO:0007669"/>
    <property type="project" value="UniProtKB-KW"/>
</dbReference>
<proteinExistence type="inferred from homology"/>
<evidence type="ECO:0000256" key="3">
    <source>
        <dbReference type="ARBA" id="ARBA00022741"/>
    </source>
</evidence>
<evidence type="ECO:0000256" key="14">
    <source>
        <dbReference type="ARBA" id="ARBA00048988"/>
    </source>
</evidence>
<dbReference type="NCBIfam" id="NF008168">
    <property type="entry name" value="PRK10917.2-2"/>
    <property type="match status" value="1"/>
</dbReference>
<evidence type="ECO:0000256" key="2">
    <source>
        <dbReference type="ARBA" id="ARBA00017846"/>
    </source>
</evidence>
<keyword evidence="11" id="KW-0413">Isomerase</keyword>
<evidence type="ECO:0000256" key="12">
    <source>
        <dbReference type="ARBA" id="ARBA00034617"/>
    </source>
</evidence>
<reference evidence="18" key="2">
    <citation type="journal article" date="2021" name="PeerJ">
        <title>Extensive microbial diversity within the chicken gut microbiome revealed by metagenomics and culture.</title>
        <authorList>
            <person name="Gilroy R."/>
            <person name="Ravi A."/>
            <person name="Getino M."/>
            <person name="Pursley I."/>
            <person name="Horton D.L."/>
            <person name="Alikhan N.F."/>
            <person name="Baker D."/>
            <person name="Gharbi K."/>
            <person name="Hall N."/>
            <person name="Watson M."/>
            <person name="Adriaenssens E.M."/>
            <person name="Foster-Nyarko E."/>
            <person name="Jarju S."/>
            <person name="Secka A."/>
            <person name="Antonio M."/>
            <person name="Oren A."/>
            <person name="Chaudhuri R.R."/>
            <person name="La Ragione R."/>
            <person name="Hildebrand F."/>
            <person name="Pallen M.J."/>
        </authorList>
    </citation>
    <scope>NUCLEOTIDE SEQUENCE</scope>
    <source>
        <strain evidence="18">ChiSjej1B19-7085</strain>
    </source>
</reference>
<keyword evidence="4 15" id="KW-0227">DNA damage</keyword>
<dbReference type="InterPro" id="IPR047112">
    <property type="entry name" value="RecG/Mfd"/>
</dbReference>
<dbReference type="InterPro" id="IPR001650">
    <property type="entry name" value="Helicase_C-like"/>
</dbReference>
<dbReference type="GO" id="GO:0043138">
    <property type="term" value="F:3'-5' DNA helicase activity"/>
    <property type="evidence" value="ECO:0007669"/>
    <property type="project" value="UniProtKB-EC"/>
</dbReference>
<dbReference type="AlphaFoldDB" id="A0A9D1J1R4"/>
<dbReference type="InterPro" id="IPR027417">
    <property type="entry name" value="P-loop_NTPase"/>
</dbReference>
<dbReference type="Pfam" id="PF00270">
    <property type="entry name" value="DEAD"/>
    <property type="match status" value="1"/>
</dbReference>
<name>A0A9D1J1R4_9FIRM</name>
<dbReference type="CDD" id="cd04488">
    <property type="entry name" value="RecG_wedge_OBF"/>
    <property type="match status" value="1"/>
</dbReference>
<evidence type="ECO:0000256" key="11">
    <source>
        <dbReference type="ARBA" id="ARBA00023235"/>
    </source>
</evidence>
<accession>A0A9D1J1R4</accession>
<evidence type="ECO:0000256" key="10">
    <source>
        <dbReference type="ARBA" id="ARBA00023204"/>
    </source>
</evidence>
<dbReference type="EMBL" id="DVHF01000080">
    <property type="protein sequence ID" value="HIR57354.1"/>
    <property type="molecule type" value="Genomic_DNA"/>
</dbReference>
<dbReference type="PROSITE" id="PS51192">
    <property type="entry name" value="HELICASE_ATP_BIND_1"/>
    <property type="match status" value="1"/>
</dbReference>
<keyword evidence="8" id="KW-0238">DNA-binding</keyword>
<keyword evidence="9 15" id="KW-0233">DNA recombination</keyword>
<dbReference type="InterPro" id="IPR011545">
    <property type="entry name" value="DEAD/DEAH_box_helicase_dom"/>
</dbReference>
<keyword evidence="6 15" id="KW-0347">Helicase</keyword>
<evidence type="ECO:0000313" key="19">
    <source>
        <dbReference type="Proteomes" id="UP000886785"/>
    </source>
</evidence>
<dbReference type="NCBIfam" id="NF008165">
    <property type="entry name" value="PRK10917.1-3"/>
    <property type="match status" value="1"/>
</dbReference>
<feature type="domain" description="Helicase ATP-binding" evidence="16">
    <location>
        <begin position="269"/>
        <end position="430"/>
    </location>
</feature>
<reference evidence="18" key="1">
    <citation type="submission" date="2020-10" db="EMBL/GenBank/DDBJ databases">
        <authorList>
            <person name="Gilroy R."/>
        </authorList>
    </citation>
    <scope>NUCLEOTIDE SEQUENCE</scope>
    <source>
        <strain evidence="18">ChiSjej1B19-7085</strain>
    </source>
</reference>
<keyword evidence="7 15" id="KW-0067">ATP-binding</keyword>
<evidence type="ECO:0000256" key="9">
    <source>
        <dbReference type="ARBA" id="ARBA00023172"/>
    </source>
</evidence>
<dbReference type="GO" id="GO:0006310">
    <property type="term" value="P:DNA recombination"/>
    <property type="evidence" value="ECO:0007669"/>
    <property type="project" value="UniProtKB-UniRule"/>
</dbReference>
<dbReference type="EC" id="5.6.2.4" evidence="13 15"/>
<dbReference type="InterPro" id="IPR014001">
    <property type="entry name" value="Helicase_ATP-bd"/>
</dbReference>
<comment type="catalytic activity">
    <reaction evidence="14 15">
        <text>ATP + H2O = ADP + phosphate + H(+)</text>
        <dbReference type="Rhea" id="RHEA:13065"/>
        <dbReference type="ChEBI" id="CHEBI:15377"/>
        <dbReference type="ChEBI" id="CHEBI:15378"/>
        <dbReference type="ChEBI" id="CHEBI:30616"/>
        <dbReference type="ChEBI" id="CHEBI:43474"/>
        <dbReference type="ChEBI" id="CHEBI:456216"/>
        <dbReference type="EC" id="5.6.2.4"/>
    </reaction>
</comment>
<dbReference type="InterPro" id="IPR012340">
    <property type="entry name" value="NA-bd_OB-fold"/>
</dbReference>
<dbReference type="Pfam" id="PF17191">
    <property type="entry name" value="RecG_wedge"/>
    <property type="match status" value="1"/>
</dbReference>
<dbReference type="PANTHER" id="PTHR47964:SF1">
    <property type="entry name" value="ATP-DEPENDENT DNA HELICASE HOMOLOG RECG, CHLOROPLASTIC"/>
    <property type="match status" value="1"/>
</dbReference>
<dbReference type="Pfam" id="PF00271">
    <property type="entry name" value="Helicase_C"/>
    <property type="match status" value="1"/>
</dbReference>
<dbReference type="Gene3D" id="2.40.50.140">
    <property type="entry name" value="Nucleic acid-binding proteins"/>
    <property type="match status" value="1"/>
</dbReference>
<comment type="caution">
    <text evidence="18">The sequence shown here is derived from an EMBL/GenBank/DDBJ whole genome shotgun (WGS) entry which is preliminary data.</text>
</comment>
<evidence type="ECO:0000256" key="1">
    <source>
        <dbReference type="ARBA" id="ARBA00007504"/>
    </source>
</evidence>
<dbReference type="NCBIfam" id="TIGR00643">
    <property type="entry name" value="recG"/>
    <property type="match status" value="1"/>
</dbReference>
<evidence type="ECO:0000259" key="16">
    <source>
        <dbReference type="PROSITE" id="PS51192"/>
    </source>
</evidence>
<evidence type="ECO:0000256" key="6">
    <source>
        <dbReference type="ARBA" id="ARBA00022806"/>
    </source>
</evidence>
<comment type="catalytic activity">
    <reaction evidence="12 15">
        <text>Couples ATP hydrolysis with the unwinding of duplex DNA by translocating in the 3'-5' direction.</text>
        <dbReference type="EC" id="5.6.2.4"/>
    </reaction>
</comment>
<organism evidence="18 19">
    <name type="scientific">Candidatus Gallacutalibacter pullicola</name>
    <dbReference type="NCBI Taxonomy" id="2840830"/>
    <lineage>
        <taxon>Bacteria</taxon>
        <taxon>Bacillati</taxon>
        <taxon>Bacillota</taxon>
        <taxon>Clostridia</taxon>
        <taxon>Eubacteriales</taxon>
        <taxon>Candidatus Gallacutalibacter</taxon>
    </lineage>
</organism>
<dbReference type="GO" id="GO:0005524">
    <property type="term" value="F:ATP binding"/>
    <property type="evidence" value="ECO:0007669"/>
    <property type="project" value="UniProtKB-KW"/>
</dbReference>
<dbReference type="CDD" id="cd17992">
    <property type="entry name" value="DEXHc_RecG"/>
    <property type="match status" value="1"/>
</dbReference>
<evidence type="ECO:0000256" key="5">
    <source>
        <dbReference type="ARBA" id="ARBA00022801"/>
    </source>
</evidence>
<evidence type="ECO:0000256" key="15">
    <source>
        <dbReference type="RuleBase" id="RU363016"/>
    </source>
</evidence>
<evidence type="ECO:0000256" key="7">
    <source>
        <dbReference type="ARBA" id="ARBA00022840"/>
    </source>
</evidence>
<keyword evidence="10 15" id="KW-0234">DNA repair</keyword>
<dbReference type="SUPFAM" id="SSF52540">
    <property type="entry name" value="P-loop containing nucleoside triphosphate hydrolases"/>
    <property type="match status" value="2"/>
</dbReference>
<keyword evidence="5 15" id="KW-0378">Hydrolase</keyword>
<dbReference type="Gene3D" id="3.40.50.300">
    <property type="entry name" value="P-loop containing nucleotide triphosphate hydrolases"/>
    <property type="match status" value="2"/>
</dbReference>
<comment type="similarity">
    <text evidence="1 15">Belongs to the helicase family. RecG subfamily.</text>
</comment>
<dbReference type="SMART" id="SM00490">
    <property type="entry name" value="HELICc"/>
    <property type="match status" value="2"/>
</dbReference>
<feature type="domain" description="Helicase C-terminal" evidence="17">
    <location>
        <begin position="456"/>
        <end position="608"/>
    </location>
</feature>
<dbReference type="GO" id="GO:0016787">
    <property type="term" value="F:hydrolase activity"/>
    <property type="evidence" value="ECO:0007669"/>
    <property type="project" value="UniProtKB-KW"/>
</dbReference>
<sequence length="680" mass="75790">MASLFERRLQTIKGIGPKRAELFEKLGVHSAGELLRFYPRSYEDWSNPLPILTVPLESVCVVRATVLHRPVENRIRKGMTLYKVKVTDGVSDLSLTYFNNPYVQNLLEEGKEYLFRGKMSGTFLRREMAAPDFLPADKAAPIRPVYSQTEGLSNRMIASAVRNTFALLPEQIRDPIPENLRESQELLPLREALEQIHFPASQELLQKARRRLVFEEFLVLQLGMLGMKGRSREENRFRLSRDDSEAFFGLLPFTPTHAQRRAVSEAIADMMGPYPMNRLVQGDVGSGKTAVAAALCYCAARSGIQSALMAPTELLAQQHYRSLCSFLEGTGISAALLTGSVTAAKRREILENLRSGATQVLIGTQALFSDDVEFSRLGLVITDEQHRFGVAQRAALAAKGGHPHLLVMSATPIPRTLALMIYGDLEISVLDELPPGRQKIETYVIDSAKRQRAFGYLQKHIDRGLQCYIICPLIEESGSDMASVEQYAKRLREEWMPRARVGILHGRMKPKEKEAVMTSFAAGEIDILVSTTVVEVGVDVPNAVIMLIENAERYGLSQLHQLRGRVGRGTEKSTCILVSDAQNGDTMRRLKILASSSDGFRIADEDLKLRGPGDFFGSRQHGLPALRIADMAGNMDVLRDAQEAAREIFTEDPPLMQPEHRGLRAEVNQLFSKSGEIIFN</sequence>
<dbReference type="InterPro" id="IPR004609">
    <property type="entry name" value="ATP-dep_DNA_helicase_RecG"/>
</dbReference>
<evidence type="ECO:0000256" key="13">
    <source>
        <dbReference type="ARBA" id="ARBA00034808"/>
    </source>
</evidence>
<dbReference type="GO" id="GO:0006281">
    <property type="term" value="P:DNA repair"/>
    <property type="evidence" value="ECO:0007669"/>
    <property type="project" value="UniProtKB-UniRule"/>
</dbReference>
<evidence type="ECO:0000313" key="18">
    <source>
        <dbReference type="EMBL" id="HIR57354.1"/>
    </source>
</evidence>
<dbReference type="Pfam" id="PF19833">
    <property type="entry name" value="RecG_dom3_C"/>
    <property type="match status" value="1"/>
</dbReference>
<dbReference type="PANTHER" id="PTHR47964">
    <property type="entry name" value="ATP-DEPENDENT DNA HELICASE HOMOLOG RECG, CHLOROPLASTIC"/>
    <property type="match status" value="1"/>
</dbReference>
<dbReference type="PROSITE" id="PS51194">
    <property type="entry name" value="HELICASE_CTER"/>
    <property type="match status" value="1"/>
</dbReference>
<evidence type="ECO:0000256" key="4">
    <source>
        <dbReference type="ARBA" id="ARBA00022763"/>
    </source>
</evidence>
<keyword evidence="3 15" id="KW-0547">Nucleotide-binding</keyword>
<evidence type="ECO:0000259" key="17">
    <source>
        <dbReference type="PROSITE" id="PS51194"/>
    </source>
</evidence>
<gene>
    <name evidence="18" type="primary">recG</name>
    <name evidence="18" type="ORF">IAA54_06770</name>
</gene>
<dbReference type="InterPro" id="IPR045562">
    <property type="entry name" value="RecG_dom3_C"/>
</dbReference>